<name>A0AAJ6P7L2_9CYAN</name>
<dbReference type="KEGG" id="hbq:QI031_18210"/>
<comment type="cofactor">
    <cofactor evidence="8">
        <name>Cu cation</name>
        <dbReference type="ChEBI" id="CHEBI:23378"/>
    </cofactor>
    <text evidence="8">Contains 1 topaquinone per subunit.</text>
</comment>
<dbReference type="RefSeq" id="WP_281481071.1">
    <property type="nucleotide sequence ID" value="NZ_CP124543.1"/>
</dbReference>
<dbReference type="PANTHER" id="PTHR10638">
    <property type="entry name" value="COPPER AMINE OXIDASE"/>
    <property type="match status" value="1"/>
</dbReference>
<dbReference type="InterPro" id="IPR016182">
    <property type="entry name" value="Cu_amine_oxidase_N-reg"/>
</dbReference>
<feature type="domain" description="Copper amine oxidase N2-terminal" evidence="10">
    <location>
        <begin position="37"/>
        <end position="121"/>
    </location>
</feature>
<comment type="PTM">
    <text evidence="7 8">Topaquinone (TPQ) is generated by copper-dependent autoxidation of a specific tyrosyl residue.</text>
</comment>
<dbReference type="InterPro" id="IPR015802">
    <property type="entry name" value="Cu_amine_oxidase_N3"/>
</dbReference>
<evidence type="ECO:0000256" key="7">
    <source>
        <dbReference type="PIRSR" id="PIRSR600269-51"/>
    </source>
</evidence>
<dbReference type="EMBL" id="CP124543">
    <property type="protein sequence ID" value="WGV23741.1"/>
    <property type="molecule type" value="Genomic_DNA"/>
</dbReference>
<dbReference type="EC" id="1.4.3.-" evidence="8"/>
<dbReference type="Pfam" id="PF02728">
    <property type="entry name" value="Cu_amine_oxidN3"/>
    <property type="match status" value="1"/>
</dbReference>
<evidence type="ECO:0000256" key="1">
    <source>
        <dbReference type="ARBA" id="ARBA00007983"/>
    </source>
</evidence>
<feature type="domain" description="Copper amine oxidase catalytic" evidence="9">
    <location>
        <begin position="258"/>
        <end position="659"/>
    </location>
</feature>
<keyword evidence="4 8" id="KW-0560">Oxidoreductase</keyword>
<dbReference type="SUPFAM" id="SSF54416">
    <property type="entry name" value="Amine oxidase N-terminal region"/>
    <property type="match status" value="2"/>
</dbReference>
<feature type="active site" description="Schiff-base intermediate with substrate; via topaquinone" evidence="6">
    <location>
        <position position="418"/>
    </location>
</feature>
<evidence type="ECO:0000256" key="6">
    <source>
        <dbReference type="PIRSR" id="PIRSR600269-50"/>
    </source>
</evidence>
<comment type="similarity">
    <text evidence="1 8">Belongs to the copper/topaquinone oxidase family.</text>
</comment>
<dbReference type="GO" id="GO:0048038">
    <property type="term" value="F:quinone binding"/>
    <property type="evidence" value="ECO:0007669"/>
    <property type="project" value="InterPro"/>
</dbReference>
<organism evidence="12 13">
    <name type="scientific">Halotia branconii CENA392</name>
    <dbReference type="NCBI Taxonomy" id="1539056"/>
    <lineage>
        <taxon>Bacteria</taxon>
        <taxon>Bacillati</taxon>
        <taxon>Cyanobacteriota</taxon>
        <taxon>Cyanophyceae</taxon>
        <taxon>Nostocales</taxon>
        <taxon>Nodulariaceae</taxon>
        <taxon>Halotia</taxon>
    </lineage>
</organism>
<keyword evidence="5 8" id="KW-0186">Copper</keyword>
<dbReference type="InterPro" id="IPR015798">
    <property type="entry name" value="Cu_amine_oxidase_C"/>
</dbReference>
<evidence type="ECO:0000259" key="9">
    <source>
        <dbReference type="Pfam" id="PF01179"/>
    </source>
</evidence>
<evidence type="ECO:0000256" key="3">
    <source>
        <dbReference type="ARBA" id="ARBA00022772"/>
    </source>
</evidence>
<dbReference type="NCBIfam" id="NF008559">
    <property type="entry name" value="PRK11504.1"/>
    <property type="match status" value="1"/>
</dbReference>
<keyword evidence="3 6" id="KW-0801">TPQ</keyword>
<gene>
    <name evidence="12" type="ORF">QI031_18210</name>
</gene>
<dbReference type="GO" id="GO:0008131">
    <property type="term" value="F:primary methylamine oxidase activity"/>
    <property type="evidence" value="ECO:0007669"/>
    <property type="project" value="InterPro"/>
</dbReference>
<evidence type="ECO:0000313" key="13">
    <source>
        <dbReference type="Proteomes" id="UP001223520"/>
    </source>
</evidence>
<evidence type="ECO:0000259" key="11">
    <source>
        <dbReference type="Pfam" id="PF02728"/>
    </source>
</evidence>
<dbReference type="Gene3D" id="2.70.98.20">
    <property type="entry name" value="Copper amine oxidase, catalytic domain"/>
    <property type="match status" value="1"/>
</dbReference>
<dbReference type="GO" id="GO:0005507">
    <property type="term" value="F:copper ion binding"/>
    <property type="evidence" value="ECO:0007669"/>
    <property type="project" value="InterPro"/>
</dbReference>
<dbReference type="PROSITE" id="PS01165">
    <property type="entry name" value="COPPER_AMINE_OXID_2"/>
    <property type="match status" value="1"/>
</dbReference>
<dbReference type="InterPro" id="IPR000269">
    <property type="entry name" value="Cu_amine_oxidase"/>
</dbReference>
<feature type="domain" description="Copper amine oxidase N3-terminal" evidence="11">
    <location>
        <begin position="128"/>
        <end position="231"/>
    </location>
</feature>
<reference evidence="12 13" key="1">
    <citation type="journal article" date="2023" name="Limnol Oceanogr Lett">
        <title>Environmental adaptations by the intertidal Antarctic cyanobacterium Halotia branconii CENA392 as revealed using long-read genome sequencing.</title>
        <authorList>
            <person name="Dextro R.B."/>
            <person name="Delbaje E."/>
            <person name="Freitas P.N.N."/>
            <person name="Geraldes V."/>
            <person name="Pinto E."/>
            <person name="Long P.F."/>
            <person name="Fiore M.F."/>
        </authorList>
    </citation>
    <scope>NUCLEOTIDE SEQUENCE [LARGE SCALE GENOMIC DNA]</scope>
    <source>
        <strain evidence="12 13">CENA392</strain>
    </source>
</reference>
<protein>
    <recommendedName>
        <fullName evidence="8">Amine oxidase</fullName>
        <ecNumber evidence="8">1.4.3.-</ecNumber>
    </recommendedName>
</protein>
<dbReference type="Pfam" id="PF01179">
    <property type="entry name" value="Cu_amine_oxid"/>
    <property type="match status" value="1"/>
</dbReference>
<keyword evidence="2 8" id="KW-0479">Metal-binding</keyword>
<dbReference type="Gene3D" id="3.10.450.40">
    <property type="match status" value="2"/>
</dbReference>
<evidence type="ECO:0000259" key="10">
    <source>
        <dbReference type="Pfam" id="PF02727"/>
    </source>
</evidence>
<dbReference type="GO" id="GO:0009308">
    <property type="term" value="P:amine metabolic process"/>
    <property type="evidence" value="ECO:0007669"/>
    <property type="project" value="UniProtKB-UniRule"/>
</dbReference>
<keyword evidence="13" id="KW-1185">Reference proteome</keyword>
<evidence type="ECO:0000256" key="2">
    <source>
        <dbReference type="ARBA" id="ARBA00022723"/>
    </source>
</evidence>
<dbReference type="Proteomes" id="UP001223520">
    <property type="component" value="Chromosome"/>
</dbReference>
<dbReference type="InterPro" id="IPR036460">
    <property type="entry name" value="Cu_amine_oxidase_C_sf"/>
</dbReference>
<dbReference type="Pfam" id="PF02727">
    <property type="entry name" value="Cu_amine_oxidN2"/>
    <property type="match status" value="1"/>
</dbReference>
<evidence type="ECO:0000313" key="12">
    <source>
        <dbReference type="EMBL" id="WGV23741.1"/>
    </source>
</evidence>
<evidence type="ECO:0000256" key="4">
    <source>
        <dbReference type="ARBA" id="ARBA00023002"/>
    </source>
</evidence>
<evidence type="ECO:0000256" key="8">
    <source>
        <dbReference type="RuleBase" id="RU000672"/>
    </source>
</evidence>
<feature type="modified residue" description="2',4',5'-topaquinone" evidence="7">
    <location>
        <position position="418"/>
    </location>
</feature>
<accession>A0AAJ6P7L2</accession>
<sequence>MIKRLQFFGLAIAIIICISFSVGLTERLSAQQPVISHPLASLTKAEITTAVSVLKKAKTLSEMAVFPVIALQEPDKNAVINFTSGKSFPRQAFLVVYERSQNKTYEGVVDLQTQKLSSWQEITGVQPAIVNPEYELANHVVKADPRWRTAMKKRGITDFDQVQISCWAAGVLSKQEEAAGNRLCRALSYYKGEHLRRAGSERWNYYGSPIEGVLATVNLNTGTISSFVDQGIVPFSKANWDYDLKSLGKLLSPLKALKILQPQGANFRINDNEISWQGWKFRYLMHPREGLILYLVNYNDGEKIRPVLYRASLSEMVVPYGDPDPTWSFRNAFDVGEYNLGSLASRMELGKEIPENGLLLDSVLANEQGEPFVMPGIVGIYERDRGMLWKHYEYNTQRNDVRRSRELVMTMTVAVDNYDYSLNWIFHQDGTLEVENELTGIVLAKGTAAEADAYGKLIAKNIIGVNHQHFFNYRLDMDVDGQANSVMEMNVQALPMDEKNPLGNAIAVEETPLAKETTAVRDLDLKHSREWMIVSADQKNTLEAAPGYMLMPGGNAVFLPVEASKIRQKAEFATHHVWVTKYQPDELYAGGDYPNQTQPNQGLPKYISNDESLMGEDIVLWYTMGVTHIPRSEDWPVMPVHRVGFKIAPRGFFPRNPAINLP</sequence>
<dbReference type="AlphaFoldDB" id="A0AAJ6P7L2"/>
<dbReference type="InterPro" id="IPR015800">
    <property type="entry name" value="Cu_amine_oxidase_N2"/>
</dbReference>
<proteinExistence type="inferred from homology"/>
<dbReference type="SUPFAM" id="SSF49998">
    <property type="entry name" value="Amine oxidase catalytic domain"/>
    <property type="match status" value="1"/>
</dbReference>
<dbReference type="InterPro" id="IPR049947">
    <property type="entry name" value="Cu_Am_Ox_Cu-bd"/>
</dbReference>
<evidence type="ECO:0000256" key="5">
    <source>
        <dbReference type="ARBA" id="ARBA00023008"/>
    </source>
</evidence>
<feature type="active site" description="Proton acceptor" evidence="6">
    <location>
        <position position="334"/>
    </location>
</feature>